<dbReference type="AlphaFoldDB" id="A0A1I6TWC6"/>
<keyword evidence="2" id="KW-1185">Reference proteome</keyword>
<evidence type="ECO:0000313" key="1">
    <source>
        <dbReference type="EMBL" id="SFS93460.1"/>
    </source>
</evidence>
<dbReference type="Proteomes" id="UP000199199">
    <property type="component" value="Unassembled WGS sequence"/>
</dbReference>
<proteinExistence type="predicted"/>
<reference evidence="2" key="1">
    <citation type="submission" date="2016-10" db="EMBL/GenBank/DDBJ databases">
        <authorList>
            <person name="Varghese N."/>
            <person name="Submissions S."/>
        </authorList>
    </citation>
    <scope>NUCLEOTIDE SEQUENCE [LARGE SCALE GENOMIC DNA]</scope>
    <source>
        <strain evidence="2">DSM 22427</strain>
    </source>
</reference>
<evidence type="ECO:0000313" key="2">
    <source>
        <dbReference type="Proteomes" id="UP000199199"/>
    </source>
</evidence>
<dbReference type="EMBL" id="FOZS01000003">
    <property type="protein sequence ID" value="SFS93460.1"/>
    <property type="molecule type" value="Genomic_DNA"/>
</dbReference>
<organism evidence="1 2">
    <name type="scientific">Halostagnicola kamekurae</name>
    <dbReference type="NCBI Taxonomy" id="619731"/>
    <lineage>
        <taxon>Archaea</taxon>
        <taxon>Methanobacteriati</taxon>
        <taxon>Methanobacteriota</taxon>
        <taxon>Stenosarchaea group</taxon>
        <taxon>Halobacteria</taxon>
        <taxon>Halobacteriales</taxon>
        <taxon>Natrialbaceae</taxon>
        <taxon>Halostagnicola</taxon>
    </lineage>
</organism>
<name>A0A1I6TWC6_9EURY</name>
<accession>A0A1I6TWC6</accession>
<sequence>MFTLDTTMNVQYRQRLCIGECRHFDCLDCLIPSLEVVLRGLLPFEERTVKGDMVGVELLLESAQERPPNYIAYRSSEW</sequence>
<protein>
    <submittedName>
        <fullName evidence="1">Uncharacterized protein</fullName>
    </submittedName>
</protein>
<gene>
    <name evidence="1" type="ORF">SAMN04488556_3495</name>
</gene>